<organism evidence="1 2">
    <name type="scientific">Psophocarpus tetragonolobus</name>
    <name type="common">Winged bean</name>
    <name type="synonym">Dolichos tetragonolobus</name>
    <dbReference type="NCBI Taxonomy" id="3891"/>
    <lineage>
        <taxon>Eukaryota</taxon>
        <taxon>Viridiplantae</taxon>
        <taxon>Streptophyta</taxon>
        <taxon>Embryophyta</taxon>
        <taxon>Tracheophyta</taxon>
        <taxon>Spermatophyta</taxon>
        <taxon>Magnoliopsida</taxon>
        <taxon>eudicotyledons</taxon>
        <taxon>Gunneridae</taxon>
        <taxon>Pentapetalae</taxon>
        <taxon>rosids</taxon>
        <taxon>fabids</taxon>
        <taxon>Fabales</taxon>
        <taxon>Fabaceae</taxon>
        <taxon>Papilionoideae</taxon>
        <taxon>50 kb inversion clade</taxon>
        <taxon>NPAAA clade</taxon>
        <taxon>indigoferoid/millettioid clade</taxon>
        <taxon>Phaseoleae</taxon>
        <taxon>Psophocarpus</taxon>
    </lineage>
</organism>
<protein>
    <submittedName>
        <fullName evidence="1">Uncharacterized protein</fullName>
    </submittedName>
</protein>
<proteinExistence type="predicted"/>
<gene>
    <name evidence="1" type="ORF">VNO78_08710</name>
</gene>
<dbReference type="AlphaFoldDB" id="A0AAN9SYH7"/>
<name>A0AAN9SYH7_PSOTE</name>
<dbReference type="PANTHER" id="PTHR13255">
    <property type="entry name" value="ATAXIN-10"/>
    <property type="match status" value="1"/>
</dbReference>
<dbReference type="EMBL" id="JAYMYS010000002">
    <property type="protein sequence ID" value="KAK7407069.1"/>
    <property type="molecule type" value="Genomic_DNA"/>
</dbReference>
<dbReference type="PANTHER" id="PTHR13255:SF0">
    <property type="entry name" value="ATAXIN-10"/>
    <property type="match status" value="1"/>
</dbReference>
<sequence>MAQSVQIYSELILRNLCAGEAANQGSILEFNGVAIISSVLRSKAASSGPDHGLVRFGLQVLANVSLAGKRHQFAIWEEFYPVVLDVTHPDQSFSFYSMYRFCAITFQKEALRQ</sequence>
<keyword evidence="2" id="KW-1185">Reference proteome</keyword>
<reference evidence="1 2" key="1">
    <citation type="submission" date="2024-01" db="EMBL/GenBank/DDBJ databases">
        <title>The genomes of 5 underutilized Papilionoideae crops provide insights into root nodulation and disease resistanc.</title>
        <authorList>
            <person name="Jiang F."/>
        </authorList>
    </citation>
    <scope>NUCLEOTIDE SEQUENCE [LARGE SCALE GENOMIC DNA]</scope>
    <source>
        <strain evidence="1">DUOXIRENSHENG_FW03</strain>
        <tissue evidence="1">Leaves</tissue>
    </source>
</reference>
<evidence type="ECO:0000313" key="2">
    <source>
        <dbReference type="Proteomes" id="UP001386955"/>
    </source>
</evidence>
<accession>A0AAN9SYH7</accession>
<dbReference type="GO" id="GO:0005829">
    <property type="term" value="C:cytosol"/>
    <property type="evidence" value="ECO:0007669"/>
    <property type="project" value="TreeGrafter"/>
</dbReference>
<dbReference type="InterPro" id="IPR051374">
    <property type="entry name" value="Ataxin-10/CTR86_families"/>
</dbReference>
<evidence type="ECO:0000313" key="1">
    <source>
        <dbReference type="EMBL" id="KAK7407069.1"/>
    </source>
</evidence>
<dbReference type="Proteomes" id="UP001386955">
    <property type="component" value="Unassembled WGS sequence"/>
</dbReference>
<comment type="caution">
    <text evidence="1">The sequence shown here is derived from an EMBL/GenBank/DDBJ whole genome shotgun (WGS) entry which is preliminary data.</text>
</comment>